<feature type="transmembrane region" description="Helical" evidence="2">
    <location>
        <begin position="387"/>
        <end position="407"/>
    </location>
</feature>
<reference evidence="3 4" key="1">
    <citation type="submission" date="2013-02" db="EMBL/GenBank/DDBJ databases">
        <title>The Genome Sequence of Plasmodium inui San Antonio 1.</title>
        <authorList>
            <consortium name="The Broad Institute Genome Sequencing Platform"/>
            <consortium name="The Broad Institute Genome Sequencing Center for Infectious Disease"/>
            <person name="Neafsey D."/>
            <person name="Cheeseman I."/>
            <person name="Volkman S."/>
            <person name="Adams J."/>
            <person name="Walker B."/>
            <person name="Young S.K."/>
            <person name="Zeng Q."/>
            <person name="Gargeya S."/>
            <person name="Fitzgerald M."/>
            <person name="Haas B."/>
            <person name="Abouelleil A."/>
            <person name="Alvarado L."/>
            <person name="Arachchi H.M."/>
            <person name="Berlin A.M."/>
            <person name="Chapman S.B."/>
            <person name="Dewar J."/>
            <person name="Goldberg J."/>
            <person name="Griggs A."/>
            <person name="Gujja S."/>
            <person name="Hansen M."/>
            <person name="Howarth C."/>
            <person name="Imamovic A."/>
            <person name="Larimer J."/>
            <person name="McCowan C."/>
            <person name="Murphy C."/>
            <person name="Neiman D."/>
            <person name="Pearson M."/>
            <person name="Priest M."/>
            <person name="Roberts A."/>
            <person name="Saif S."/>
            <person name="Shea T."/>
            <person name="Sisk P."/>
            <person name="Sykes S."/>
            <person name="Wortman J."/>
            <person name="Nusbaum C."/>
            <person name="Birren B."/>
        </authorList>
    </citation>
    <scope>NUCLEOTIDE SEQUENCE [LARGE SCALE GENOMIC DNA]</scope>
    <source>
        <strain evidence="3 4">San Antonio 1</strain>
    </source>
</reference>
<dbReference type="AlphaFoldDB" id="W7A6D6"/>
<feature type="region of interest" description="Disordered" evidence="1">
    <location>
        <begin position="194"/>
        <end position="227"/>
    </location>
</feature>
<evidence type="ECO:0000256" key="2">
    <source>
        <dbReference type="SAM" id="Phobius"/>
    </source>
</evidence>
<dbReference type="RefSeq" id="XP_008816589.1">
    <property type="nucleotide sequence ID" value="XM_008818367.1"/>
</dbReference>
<proteinExistence type="predicted"/>
<evidence type="ECO:0000313" key="3">
    <source>
        <dbReference type="EMBL" id="EUD66783.1"/>
    </source>
</evidence>
<feature type="compositionally biased region" description="Polar residues" evidence="1">
    <location>
        <begin position="671"/>
        <end position="684"/>
    </location>
</feature>
<feature type="transmembrane region" description="Helical" evidence="2">
    <location>
        <begin position="282"/>
        <end position="299"/>
    </location>
</feature>
<feature type="transmembrane region" description="Helical" evidence="2">
    <location>
        <begin position="256"/>
        <end position="273"/>
    </location>
</feature>
<protein>
    <submittedName>
        <fullName evidence="3">Uncharacterized protein</fullName>
    </submittedName>
</protein>
<name>W7A6D6_9APIC</name>
<keyword evidence="4" id="KW-1185">Reference proteome</keyword>
<sequence>MNDQSERGGGKSRRSDETMRNSSAGHPPSLRDDSDVANPPSSFIPNLSDYEDVEMTPLQKEESPDKSSKRGVTDRNEMSPFDMLGYISKNTSHRNAEVAQRQNVQFLHVDESVRHLPDNAFNFACGTATPMTVSTATPMYGYSPDHLHILESDVSPMFDNLLIDDARAAEGNYFQLGSPTARTPRPCFEVAAKVERPHPDADNVQEDSGRTGSKIPPRKRPKRRSKLEGRRTLFSSFSKTMSLLCDEVLSKSFQTMISYVITTSFFICLNLYVSNSCTYEEIGGFGVAVSVITLLNAVVDGVGSSLDYFCSFSIGMANSDLSLLYLNIAYYTFYFFFAKVLVVFFLAKILFLLFLSYLYADVGGVVESGVGIGVDIARTPCQHVQMVQVFCSSLQILLISFFPQFVYESTRRYLILHNYIYPSLFSSFVSFILLNFFSYVFVFSLDMKYVGACLSLLLTNVFNFFCVVYFLRIHLARCVSSPRGAHQLASCAEEVLLSGDHYVEVGEADQEDEEEDREEDTDEETNETSGAECEDDTDSGALNGSQNGACVDTHRESHSGTCEDPHHPLHGADRRIHNLTFLFFHKPSDDDRKRGFIKTTRTNIKNIFFEIFSFEFQLFEATYLSPTSVATFVQINNILNLVYYVSTSYGIVLSKLIGIYASSRGGKETQMRISQSRGSTQSRPSRMDRKNKGSPMDRKTKPHGTPHSCGMEPLLSDPNEWGHHDAQRKKDEHGKGTPPMVPHYPEKHILCELKPRRKRSRNRRRNRRRNRIVITLLDIVLAFLLMWTFLSLLLLAVYLYRDQIIPFVFTDVNIQNKLKGIIFVLSLELFLEVLASLLNSIIKGLSLQEEISTFTLLNFLFFMQPLGLLLTFILQLDIYGFVYSNLVSMAVQVAYLVVYLALRARRKLSG</sequence>
<feature type="region of interest" description="Disordered" evidence="1">
    <location>
        <begin position="1"/>
        <end position="80"/>
    </location>
</feature>
<feature type="region of interest" description="Disordered" evidence="1">
    <location>
        <begin position="506"/>
        <end position="569"/>
    </location>
</feature>
<accession>W7A6D6</accession>
<feature type="compositionally biased region" description="Basic and acidic residues" evidence="1">
    <location>
        <begin position="59"/>
        <end position="77"/>
    </location>
</feature>
<feature type="compositionally biased region" description="Basic and acidic residues" evidence="1">
    <location>
        <begin position="1"/>
        <end position="19"/>
    </location>
</feature>
<feature type="transmembrane region" description="Helical" evidence="2">
    <location>
        <begin position="449"/>
        <end position="471"/>
    </location>
</feature>
<feature type="region of interest" description="Disordered" evidence="1">
    <location>
        <begin position="667"/>
        <end position="744"/>
    </location>
</feature>
<feature type="compositionally biased region" description="Basic residues" evidence="1">
    <location>
        <begin position="216"/>
        <end position="225"/>
    </location>
</feature>
<feature type="compositionally biased region" description="Basic and acidic residues" evidence="1">
    <location>
        <begin position="552"/>
        <end position="569"/>
    </location>
</feature>
<keyword evidence="2" id="KW-0472">Membrane</keyword>
<evidence type="ECO:0000313" key="4">
    <source>
        <dbReference type="Proteomes" id="UP000030640"/>
    </source>
</evidence>
<feature type="transmembrane region" description="Helical" evidence="2">
    <location>
        <begin position="854"/>
        <end position="874"/>
    </location>
</feature>
<dbReference type="PANTHER" id="PTHR11206">
    <property type="entry name" value="MULTIDRUG RESISTANCE PROTEIN"/>
    <property type="match status" value="1"/>
</dbReference>
<dbReference type="VEuPathDB" id="PlasmoDB:C922_02768"/>
<feature type="transmembrane region" description="Helical" evidence="2">
    <location>
        <begin position="419"/>
        <end position="443"/>
    </location>
</feature>
<feature type="transmembrane region" description="Helical" evidence="2">
    <location>
        <begin position="772"/>
        <end position="800"/>
    </location>
</feature>
<dbReference type="Gene3D" id="1.20.1070.10">
    <property type="entry name" value="Rhodopsin 7-helix transmembrane proteins"/>
    <property type="match status" value="1"/>
</dbReference>
<feature type="transmembrane region" description="Helical" evidence="2">
    <location>
        <begin position="820"/>
        <end position="842"/>
    </location>
</feature>
<evidence type="ECO:0000256" key="1">
    <source>
        <dbReference type="SAM" id="MobiDB-lite"/>
    </source>
</evidence>
<feature type="compositionally biased region" description="Basic and acidic residues" evidence="1">
    <location>
        <begin position="720"/>
        <end position="735"/>
    </location>
</feature>
<gene>
    <name evidence="3" type="ORF">C922_02768</name>
</gene>
<dbReference type="EMBL" id="KI965469">
    <property type="protein sequence ID" value="EUD66783.1"/>
    <property type="molecule type" value="Genomic_DNA"/>
</dbReference>
<dbReference type="OrthoDB" id="2126698at2759"/>
<dbReference type="GeneID" id="20038042"/>
<feature type="transmembrane region" description="Helical" evidence="2">
    <location>
        <begin position="333"/>
        <end position="360"/>
    </location>
</feature>
<dbReference type="Proteomes" id="UP000030640">
    <property type="component" value="Unassembled WGS sequence"/>
</dbReference>
<feature type="compositionally biased region" description="Acidic residues" evidence="1">
    <location>
        <begin position="506"/>
        <end position="538"/>
    </location>
</feature>
<keyword evidence="2" id="KW-0812">Transmembrane</keyword>
<organism evidence="3 4">
    <name type="scientific">Plasmodium inui San Antonio 1</name>
    <dbReference type="NCBI Taxonomy" id="1237626"/>
    <lineage>
        <taxon>Eukaryota</taxon>
        <taxon>Sar</taxon>
        <taxon>Alveolata</taxon>
        <taxon>Apicomplexa</taxon>
        <taxon>Aconoidasida</taxon>
        <taxon>Haemosporida</taxon>
        <taxon>Plasmodiidae</taxon>
        <taxon>Plasmodium</taxon>
        <taxon>Plasmodium (Plasmodium)</taxon>
    </lineage>
</organism>
<keyword evidence="2" id="KW-1133">Transmembrane helix</keyword>
<feature type="compositionally biased region" description="Basic and acidic residues" evidence="1">
    <location>
        <begin position="685"/>
        <end position="699"/>
    </location>
</feature>
<feature type="transmembrane region" description="Helical" evidence="2">
    <location>
        <begin position="880"/>
        <end position="902"/>
    </location>
</feature>